<feature type="compositionally biased region" description="Basic residues" evidence="1">
    <location>
        <begin position="436"/>
        <end position="447"/>
    </location>
</feature>
<dbReference type="EMBL" id="VBAO01000475">
    <property type="protein sequence ID" value="TMI77369.1"/>
    <property type="molecule type" value="Genomic_DNA"/>
</dbReference>
<evidence type="ECO:0000259" key="2">
    <source>
        <dbReference type="PROSITE" id="PS51736"/>
    </source>
</evidence>
<dbReference type="PANTHER" id="PTHR30461">
    <property type="entry name" value="DNA-INVERTASE FROM LAMBDOID PROPHAGE"/>
    <property type="match status" value="1"/>
</dbReference>
<dbReference type="InterPro" id="IPR050639">
    <property type="entry name" value="SSR_resolvase"/>
</dbReference>
<dbReference type="AlphaFoldDB" id="A0A537J1C9"/>
<dbReference type="Proteomes" id="UP000320048">
    <property type="component" value="Unassembled WGS sequence"/>
</dbReference>
<evidence type="ECO:0000259" key="3">
    <source>
        <dbReference type="PROSITE" id="PS51737"/>
    </source>
</evidence>
<sequence>MIAEYEKAQISERTRRGKRHRAQAGLANALTGAPYGYRYVRKADGLPARYEVVEHEAAVVREVFRRYTEEWESLGALARWLTAQGIPTRTAQPRWNKSTVWGMLRNPAYQGTACFQKTLQAERQRMTRRLRQRGGLTPRARCSRPRPQTEWIEIPVPALITPTQFALAQERFEQNRRFAARHTKEPSLLQGMLICQLCGYALYRTSRGARRKRVYYRCMGADAYRFPQGRRCANRPVRQDVVETLVWEQVIRLLANPTLVRAEIDRRLAELRASHPGEVKREIATKELMRTQAAMMRLIEAYQEQLISLDELRTRMPPLRQREAVVQSQLAALEAERLDAETYIALAESLEGFLAKLHDAAQSLGVPERQRVLRLVVKEVQVGTEAIVIKHSIPLLEHYPTPGPGYLLRPWHRDHRNTGFEDRGRSGGERRLRLHSQARQRRLRREPRRGGAEGRLAKAA</sequence>
<protein>
    <recommendedName>
        <fullName evidence="6">Recombinase domain-containing protein</fullName>
    </recommendedName>
</protein>
<feature type="region of interest" description="Disordered" evidence="1">
    <location>
        <begin position="436"/>
        <end position="460"/>
    </location>
</feature>
<dbReference type="InterPro" id="IPR006119">
    <property type="entry name" value="Resolv_N"/>
</dbReference>
<feature type="non-terminal residue" evidence="4">
    <location>
        <position position="460"/>
    </location>
</feature>
<reference evidence="4 5" key="1">
    <citation type="journal article" date="2019" name="Nat. Microbiol.">
        <title>Mediterranean grassland soil C-N compound turnover is dependent on rainfall and depth, and is mediated by genomically divergent microorganisms.</title>
        <authorList>
            <person name="Diamond S."/>
            <person name="Andeer P.F."/>
            <person name="Li Z."/>
            <person name="Crits-Christoph A."/>
            <person name="Burstein D."/>
            <person name="Anantharaman K."/>
            <person name="Lane K.R."/>
            <person name="Thomas B.C."/>
            <person name="Pan C."/>
            <person name="Northen T.R."/>
            <person name="Banfield J.F."/>
        </authorList>
    </citation>
    <scope>NUCLEOTIDE SEQUENCE [LARGE SCALE GENOMIC DNA]</scope>
    <source>
        <strain evidence="4">NP_7</strain>
    </source>
</reference>
<evidence type="ECO:0000256" key="1">
    <source>
        <dbReference type="SAM" id="MobiDB-lite"/>
    </source>
</evidence>
<organism evidence="4 5">
    <name type="scientific">Candidatus Segetimicrobium genomatis</name>
    <dbReference type="NCBI Taxonomy" id="2569760"/>
    <lineage>
        <taxon>Bacteria</taxon>
        <taxon>Bacillati</taxon>
        <taxon>Candidatus Sysuimicrobiota</taxon>
        <taxon>Candidatus Sysuimicrobiia</taxon>
        <taxon>Candidatus Sysuimicrobiales</taxon>
        <taxon>Candidatus Segetimicrobiaceae</taxon>
        <taxon>Candidatus Segetimicrobium</taxon>
    </lineage>
</organism>
<dbReference type="Gene3D" id="3.90.1750.20">
    <property type="entry name" value="Putative Large Serine Recombinase, Chain B, Domain 2"/>
    <property type="match status" value="1"/>
</dbReference>
<evidence type="ECO:0000313" key="4">
    <source>
        <dbReference type="EMBL" id="TMI77369.1"/>
    </source>
</evidence>
<dbReference type="GO" id="GO:0003677">
    <property type="term" value="F:DNA binding"/>
    <property type="evidence" value="ECO:0007669"/>
    <property type="project" value="InterPro"/>
</dbReference>
<dbReference type="InterPro" id="IPR038109">
    <property type="entry name" value="DNA_bind_recomb_sf"/>
</dbReference>
<dbReference type="Pfam" id="PF13408">
    <property type="entry name" value="Zn_ribbon_recom"/>
    <property type="match status" value="1"/>
</dbReference>
<dbReference type="PROSITE" id="PS51737">
    <property type="entry name" value="RECOMBINASE_DNA_BIND"/>
    <property type="match status" value="1"/>
</dbReference>
<dbReference type="InterPro" id="IPR011109">
    <property type="entry name" value="DNA_bind_recombinase_dom"/>
</dbReference>
<dbReference type="PROSITE" id="PS51736">
    <property type="entry name" value="RECOMBINASES_3"/>
    <property type="match status" value="1"/>
</dbReference>
<dbReference type="PANTHER" id="PTHR30461:SF23">
    <property type="entry name" value="DNA RECOMBINASE-RELATED"/>
    <property type="match status" value="1"/>
</dbReference>
<dbReference type="InterPro" id="IPR025827">
    <property type="entry name" value="Zn_ribbon_recom_dom"/>
</dbReference>
<feature type="compositionally biased region" description="Basic and acidic residues" evidence="1">
    <location>
        <begin position="448"/>
        <end position="460"/>
    </location>
</feature>
<dbReference type="Pfam" id="PF07508">
    <property type="entry name" value="Recombinase"/>
    <property type="match status" value="1"/>
</dbReference>
<proteinExistence type="predicted"/>
<evidence type="ECO:0008006" key="6">
    <source>
        <dbReference type="Google" id="ProtNLM"/>
    </source>
</evidence>
<feature type="domain" description="Recombinase" evidence="3">
    <location>
        <begin position="34"/>
        <end position="178"/>
    </location>
</feature>
<feature type="domain" description="Resolvase/invertase-type recombinase catalytic" evidence="2">
    <location>
        <begin position="1"/>
        <end position="25"/>
    </location>
</feature>
<gene>
    <name evidence="4" type="ORF">E6H04_14340</name>
</gene>
<comment type="caution">
    <text evidence="4">The sequence shown here is derived from an EMBL/GenBank/DDBJ whole genome shotgun (WGS) entry which is preliminary data.</text>
</comment>
<accession>A0A537J1C9</accession>
<evidence type="ECO:0000313" key="5">
    <source>
        <dbReference type="Proteomes" id="UP000320048"/>
    </source>
</evidence>
<name>A0A537J1C9_9BACT</name>
<dbReference type="GO" id="GO:0000150">
    <property type="term" value="F:DNA strand exchange activity"/>
    <property type="evidence" value="ECO:0007669"/>
    <property type="project" value="InterPro"/>
</dbReference>